<dbReference type="InterPro" id="IPR051344">
    <property type="entry name" value="Vgb"/>
</dbReference>
<protein>
    <recommendedName>
        <fullName evidence="3">SMP-30/Gluconolactonase/LRE-like region domain-containing protein</fullName>
    </recommendedName>
</protein>
<comment type="caution">
    <text evidence="1">The sequence shown here is derived from an EMBL/GenBank/DDBJ whole genome shotgun (WGS) entry which is preliminary data.</text>
</comment>
<organism evidence="1 2">
    <name type="scientific">Alienimonas chondri</name>
    <dbReference type="NCBI Taxonomy" id="2681879"/>
    <lineage>
        <taxon>Bacteria</taxon>
        <taxon>Pseudomonadati</taxon>
        <taxon>Planctomycetota</taxon>
        <taxon>Planctomycetia</taxon>
        <taxon>Planctomycetales</taxon>
        <taxon>Planctomycetaceae</taxon>
        <taxon>Alienimonas</taxon>
    </lineage>
</organism>
<dbReference type="InterPro" id="IPR011042">
    <property type="entry name" value="6-blade_b-propeller_TolB-like"/>
</dbReference>
<dbReference type="SUPFAM" id="SSF101898">
    <property type="entry name" value="NHL repeat"/>
    <property type="match status" value="1"/>
</dbReference>
<reference evidence="1 2" key="1">
    <citation type="journal article" date="2020" name="Syst. Appl. Microbiol.">
        <title>Alienimonas chondri sp. nov., a novel planctomycete isolated from the biofilm of the red alga Chondrus crispus.</title>
        <authorList>
            <person name="Vitorino I."/>
            <person name="Albuquerque L."/>
            <person name="Wiegand S."/>
            <person name="Kallscheuer N."/>
            <person name="da Costa M.S."/>
            <person name="Lobo-da-Cunha A."/>
            <person name="Jogler C."/>
            <person name="Lage O.M."/>
        </authorList>
    </citation>
    <scope>NUCLEOTIDE SEQUENCE [LARGE SCALE GENOMIC DNA]</scope>
    <source>
        <strain evidence="1 2">LzC2</strain>
    </source>
</reference>
<evidence type="ECO:0000313" key="2">
    <source>
        <dbReference type="Proteomes" id="UP000609651"/>
    </source>
</evidence>
<dbReference type="Proteomes" id="UP000609651">
    <property type="component" value="Unassembled WGS sequence"/>
</dbReference>
<dbReference type="Gene3D" id="2.40.10.500">
    <property type="match status" value="1"/>
</dbReference>
<evidence type="ECO:0000313" key="1">
    <source>
        <dbReference type="EMBL" id="NNJ25453.1"/>
    </source>
</evidence>
<dbReference type="Gene3D" id="2.120.10.30">
    <property type="entry name" value="TolB, C-terminal domain"/>
    <property type="match status" value="1"/>
</dbReference>
<sequence>MMPALLLLAASFAPRGATVEGDSFKYPLACATGDDGTIYVVDRRLPGVWRLKTGEDRPTIFKTGGRVFRTPLNAPRCVAVAAPSKAFTEGAVLVGDSATRAIYRLDPTTDEPTAEPLAPAGDVPGRLGVPSALAAGNDGTVFAADLESQRIYRIAPGGGPTPIAALPGVRGLCLVADGSLLAVTSENDAVRRLAPAEDGSWTVATAVTGRPFRNPQGAAFGPDRALYIADNAAACVWKLSSTADGRLTQPKKFAAGEPLVGPTGVCLDRSTDPPRLIVADPRAKTLFAIRLSDGAVTTLAE</sequence>
<gene>
    <name evidence="1" type="ORF">LzC2_15230</name>
</gene>
<evidence type="ECO:0008006" key="3">
    <source>
        <dbReference type="Google" id="ProtNLM"/>
    </source>
</evidence>
<dbReference type="PANTHER" id="PTHR40274:SF3">
    <property type="entry name" value="VIRGINIAMYCIN B LYASE"/>
    <property type="match status" value="1"/>
</dbReference>
<proteinExistence type="predicted"/>
<accession>A0ABX1VBK0</accession>
<dbReference type="EMBL" id="WTPX01000037">
    <property type="protein sequence ID" value="NNJ25453.1"/>
    <property type="molecule type" value="Genomic_DNA"/>
</dbReference>
<name>A0ABX1VBK0_9PLAN</name>
<dbReference type="PANTHER" id="PTHR40274">
    <property type="entry name" value="VIRGINIAMYCIN B LYASE"/>
    <property type="match status" value="1"/>
</dbReference>
<keyword evidence="2" id="KW-1185">Reference proteome</keyword>